<gene>
    <name evidence="2" type="ORF">rCG_40862</name>
</gene>
<dbReference type="Proteomes" id="UP000234681">
    <property type="component" value="Chromosome 3"/>
</dbReference>
<dbReference type="AlphaFoldDB" id="A6KKW4"/>
<feature type="region of interest" description="Disordered" evidence="1">
    <location>
        <begin position="84"/>
        <end position="108"/>
    </location>
</feature>
<protein>
    <submittedName>
        <fullName evidence="2">RCG40862</fullName>
    </submittedName>
</protein>
<evidence type="ECO:0000256" key="1">
    <source>
        <dbReference type="SAM" id="MobiDB-lite"/>
    </source>
</evidence>
<dbReference type="EMBL" id="CH474062">
    <property type="protein sequence ID" value="EDL85152.1"/>
    <property type="molecule type" value="Genomic_DNA"/>
</dbReference>
<feature type="compositionally biased region" description="Polar residues" evidence="1">
    <location>
        <begin position="85"/>
        <end position="94"/>
    </location>
</feature>
<organism evidence="2 3">
    <name type="scientific">Rattus norvegicus</name>
    <name type="common">Rat</name>
    <dbReference type="NCBI Taxonomy" id="10116"/>
    <lineage>
        <taxon>Eukaryota</taxon>
        <taxon>Metazoa</taxon>
        <taxon>Chordata</taxon>
        <taxon>Craniata</taxon>
        <taxon>Vertebrata</taxon>
        <taxon>Euteleostomi</taxon>
        <taxon>Mammalia</taxon>
        <taxon>Eutheria</taxon>
        <taxon>Euarchontoglires</taxon>
        <taxon>Glires</taxon>
        <taxon>Rodentia</taxon>
        <taxon>Myomorpha</taxon>
        <taxon>Muroidea</taxon>
        <taxon>Muridae</taxon>
        <taxon>Murinae</taxon>
        <taxon>Rattus</taxon>
    </lineage>
</organism>
<sequence length="108" mass="11720">MLLPSQQCFEINSTGTRLPGVGDLQWHEHKEPRPLTLHMSTSSQGHEHQEGRATAISEATETVLSTSFQVASSGMRVDALLCQPLRTSSESEPSQAPVPPATEGNHFL</sequence>
<accession>A6KKW4</accession>
<evidence type="ECO:0000313" key="2">
    <source>
        <dbReference type="EMBL" id="EDL85152.1"/>
    </source>
</evidence>
<name>A6KKW4_RAT</name>
<feature type="region of interest" description="Disordered" evidence="1">
    <location>
        <begin position="13"/>
        <end position="55"/>
    </location>
</feature>
<reference evidence="2 3" key="1">
    <citation type="submission" date="2005-09" db="EMBL/GenBank/DDBJ databases">
        <authorList>
            <person name="Mural R.J."/>
            <person name="Li P.W."/>
            <person name="Adams M.D."/>
            <person name="Amanatides P.G."/>
            <person name="Baden-Tillson H."/>
            <person name="Barnstead M."/>
            <person name="Chin S.H."/>
            <person name="Dew I."/>
            <person name="Evans C.A."/>
            <person name="Ferriera S."/>
            <person name="Flanigan M."/>
            <person name="Fosler C."/>
            <person name="Glodek A."/>
            <person name="Gu Z."/>
            <person name="Holt R.A."/>
            <person name="Jennings D."/>
            <person name="Kraft C.L."/>
            <person name="Lu F."/>
            <person name="Nguyen T."/>
            <person name="Nusskern D.R."/>
            <person name="Pfannkoch C.M."/>
            <person name="Sitter C."/>
            <person name="Sutton G.G."/>
            <person name="Venter J.C."/>
            <person name="Wang Z."/>
            <person name="Woodage T."/>
            <person name="Zheng X.H."/>
            <person name="Zhong F."/>
        </authorList>
    </citation>
    <scope>NUCLEOTIDE SEQUENCE [LARGE SCALE GENOMIC DNA]</scope>
    <source>
        <strain>BN</strain>
        <strain evidence="3">Sprague-Dawley</strain>
    </source>
</reference>
<evidence type="ECO:0000313" key="3">
    <source>
        <dbReference type="Proteomes" id="UP000234681"/>
    </source>
</evidence>
<proteinExistence type="predicted"/>